<sequence length="268" mass="30788">MNRAILILLMTFALSSLQAFCHEQIVIQLAKPNYTDAVKNQYIHDILDKSFAAMDADVVLLYNVKPMNNKRIVEQLSHNKTITLAWLSLPHEQADSLVKTTIPLYKGLHGKRLLIIRHEDQEKFSGIKTLADLTPLVGLQQQSWSDYTVLKNNGLTVNGELDYPGMVKALETGLGDYFPRSVLAVGTELNRLKQFNFVIAPNIMLQYPSDYYFYLSKENQHVRDMLEQGMQKLQQSGELEQLYLQYFGDVEKQLSLKQRHIITLKNKE</sequence>
<evidence type="ECO:0000256" key="1">
    <source>
        <dbReference type="SAM" id="SignalP"/>
    </source>
</evidence>
<dbReference type="EMBL" id="QYSE01000002">
    <property type="protein sequence ID" value="RJF35579.1"/>
    <property type="molecule type" value="Genomic_DNA"/>
</dbReference>
<dbReference type="RefSeq" id="WP_119853052.1">
    <property type="nucleotide sequence ID" value="NZ_QYSE01000002.1"/>
</dbReference>
<reference evidence="2 3" key="1">
    <citation type="submission" date="2018-09" db="EMBL/GenBank/DDBJ databases">
        <title>Identification of marine bacteria producing industrial enzymes.</title>
        <authorList>
            <person name="Cheng T.H."/>
            <person name="Saidin J."/>
            <person name="Muhd D.D."/>
            <person name="Isa M.N.M."/>
            <person name="Bakar M.F.A."/>
            <person name="Ismail N."/>
        </authorList>
    </citation>
    <scope>NUCLEOTIDE SEQUENCE [LARGE SCALE GENOMIC DNA]</scope>
    <source>
        <strain evidence="2 3">MNAD 1.6</strain>
    </source>
</reference>
<evidence type="ECO:0000313" key="2">
    <source>
        <dbReference type="EMBL" id="RJF35579.1"/>
    </source>
</evidence>
<organism evidence="2 3">
    <name type="scientific">Pseudoalteromonas gelatinilytica</name>
    <dbReference type="NCBI Taxonomy" id="1703256"/>
    <lineage>
        <taxon>Bacteria</taxon>
        <taxon>Pseudomonadati</taxon>
        <taxon>Pseudomonadota</taxon>
        <taxon>Gammaproteobacteria</taxon>
        <taxon>Alteromonadales</taxon>
        <taxon>Pseudoalteromonadaceae</taxon>
        <taxon>Pseudoalteromonas</taxon>
    </lineage>
</organism>
<feature type="chain" id="PRO_5017351608" evidence="1">
    <location>
        <begin position="22"/>
        <end position="268"/>
    </location>
</feature>
<dbReference type="Proteomes" id="UP000265938">
    <property type="component" value="Unassembled WGS sequence"/>
</dbReference>
<name>A0A3A3ELY8_9GAMM</name>
<dbReference type="SUPFAM" id="SSF53850">
    <property type="entry name" value="Periplasmic binding protein-like II"/>
    <property type="match status" value="1"/>
</dbReference>
<gene>
    <name evidence="2" type="ORF">D4741_11430</name>
</gene>
<dbReference type="Gene3D" id="3.40.190.10">
    <property type="entry name" value="Periplasmic binding protein-like II"/>
    <property type="match status" value="2"/>
</dbReference>
<protein>
    <submittedName>
        <fullName evidence="2">Uncharacterized protein</fullName>
    </submittedName>
</protein>
<proteinExistence type="predicted"/>
<feature type="signal peptide" evidence="1">
    <location>
        <begin position="1"/>
        <end position="21"/>
    </location>
</feature>
<dbReference type="AlphaFoldDB" id="A0A3A3ELY8"/>
<accession>A0A3A3ELY8</accession>
<evidence type="ECO:0000313" key="3">
    <source>
        <dbReference type="Proteomes" id="UP000265938"/>
    </source>
</evidence>
<comment type="caution">
    <text evidence="2">The sequence shown here is derived from an EMBL/GenBank/DDBJ whole genome shotgun (WGS) entry which is preliminary data.</text>
</comment>
<keyword evidence="1" id="KW-0732">Signal</keyword>